<dbReference type="RefSeq" id="WP_066393285.1">
    <property type="nucleotide sequence ID" value="NZ_CP022572.1"/>
</dbReference>
<dbReference type="InterPro" id="IPR029035">
    <property type="entry name" value="DHS-like_NAD/FAD-binding_dom"/>
</dbReference>
<evidence type="ECO:0000313" key="18">
    <source>
        <dbReference type="EMBL" id="AZU60811.1"/>
    </source>
</evidence>
<dbReference type="InterPro" id="IPR039368">
    <property type="entry name" value="AHAS_TPP"/>
</dbReference>
<dbReference type="Pfam" id="PF02776">
    <property type="entry name" value="TPP_enzyme_N"/>
    <property type="match status" value="1"/>
</dbReference>
<name>A0A3T0HUN6_9BACI</name>
<dbReference type="OrthoDB" id="4494979at2"/>
<evidence type="ECO:0000256" key="8">
    <source>
        <dbReference type="ARBA" id="ARBA00022723"/>
    </source>
</evidence>
<dbReference type="UniPathway" id="UPA00047">
    <property type="reaction ID" value="UER00055"/>
</dbReference>
<dbReference type="GO" id="GO:0005948">
    <property type="term" value="C:acetolactate synthase complex"/>
    <property type="evidence" value="ECO:0007669"/>
    <property type="project" value="TreeGrafter"/>
</dbReference>
<comment type="pathway">
    <text evidence="1 14">Amino-acid biosynthesis; L-isoleucine biosynthesis; L-isoleucine from 2-oxobutanoate: step 1/4.</text>
</comment>
<dbReference type="AlphaFoldDB" id="A0A3T0HUN6"/>
<dbReference type="Pfam" id="PF00205">
    <property type="entry name" value="TPP_enzyme_M"/>
    <property type="match status" value="1"/>
</dbReference>
<evidence type="ECO:0000256" key="1">
    <source>
        <dbReference type="ARBA" id="ARBA00004974"/>
    </source>
</evidence>
<dbReference type="CDD" id="cd07035">
    <property type="entry name" value="TPP_PYR_POX_like"/>
    <property type="match status" value="1"/>
</dbReference>
<dbReference type="UniPathway" id="UPA00049">
    <property type="reaction ID" value="UER00059"/>
</dbReference>
<evidence type="ECO:0000256" key="10">
    <source>
        <dbReference type="ARBA" id="ARBA00022842"/>
    </source>
</evidence>
<evidence type="ECO:0000256" key="7">
    <source>
        <dbReference type="ARBA" id="ARBA00022679"/>
    </source>
</evidence>
<evidence type="ECO:0000256" key="2">
    <source>
        <dbReference type="ARBA" id="ARBA00005025"/>
    </source>
</evidence>
<keyword evidence="12 14" id="KW-0100">Branched-chain amino acid biosynthesis</keyword>
<reference evidence="18 19" key="1">
    <citation type="submission" date="2017-07" db="EMBL/GenBank/DDBJ databases">
        <title>The complete genome sequence of Bacillus mesonae strain H20-5, an efficient strain improving plant abiotic stress resistance.</title>
        <authorList>
            <person name="Kim S.Y."/>
            <person name="Song H."/>
            <person name="Sang M.K."/>
            <person name="Weon H.-Y."/>
            <person name="Song J."/>
        </authorList>
    </citation>
    <scope>NUCLEOTIDE SEQUENCE [LARGE SCALE GENOMIC DNA]</scope>
    <source>
        <strain evidence="18 19">H20-5</strain>
    </source>
</reference>
<dbReference type="PROSITE" id="PS00187">
    <property type="entry name" value="TPP_ENZYMES"/>
    <property type="match status" value="1"/>
</dbReference>
<dbReference type="EC" id="2.2.1.6" evidence="4 14"/>
<dbReference type="SUPFAM" id="SSF52467">
    <property type="entry name" value="DHS-like NAD/FAD-binding domain"/>
    <property type="match status" value="1"/>
</dbReference>
<evidence type="ECO:0000259" key="17">
    <source>
        <dbReference type="Pfam" id="PF02776"/>
    </source>
</evidence>
<dbReference type="Pfam" id="PF02775">
    <property type="entry name" value="TPP_enzyme_C"/>
    <property type="match status" value="1"/>
</dbReference>
<protein>
    <recommendedName>
        <fullName evidence="4 14">Acetolactate synthase</fullName>
        <ecNumber evidence="4 14">2.2.1.6</ecNumber>
    </recommendedName>
</protein>
<feature type="domain" description="Thiamine pyrophosphate enzyme TPP-binding" evidence="16">
    <location>
        <begin position="400"/>
        <end position="548"/>
    </location>
</feature>
<dbReference type="SUPFAM" id="SSF52518">
    <property type="entry name" value="Thiamin diphosphate-binding fold (THDP-binding)"/>
    <property type="match status" value="2"/>
</dbReference>
<dbReference type="FunFam" id="3.40.50.1220:FF:000008">
    <property type="entry name" value="Acetolactate synthase"/>
    <property type="match status" value="1"/>
</dbReference>
<organism evidence="18 19">
    <name type="scientific">Neobacillus mesonae</name>
    <dbReference type="NCBI Taxonomy" id="1193713"/>
    <lineage>
        <taxon>Bacteria</taxon>
        <taxon>Bacillati</taxon>
        <taxon>Bacillota</taxon>
        <taxon>Bacilli</taxon>
        <taxon>Bacillales</taxon>
        <taxon>Bacillaceae</taxon>
        <taxon>Neobacillus</taxon>
    </lineage>
</organism>
<evidence type="ECO:0000259" key="16">
    <source>
        <dbReference type="Pfam" id="PF02775"/>
    </source>
</evidence>
<dbReference type="GO" id="GO:0030976">
    <property type="term" value="F:thiamine pyrophosphate binding"/>
    <property type="evidence" value="ECO:0007669"/>
    <property type="project" value="UniProtKB-UniRule"/>
</dbReference>
<feature type="domain" description="Thiamine pyrophosphate enzyme N-terminal TPP-binding" evidence="17">
    <location>
        <begin position="17"/>
        <end position="134"/>
    </location>
</feature>
<comment type="cofactor">
    <cofactor evidence="14">
        <name>Mg(2+)</name>
        <dbReference type="ChEBI" id="CHEBI:18420"/>
    </cofactor>
    <text evidence="14">Binds 1 Mg(2+) ion per subunit.</text>
</comment>
<evidence type="ECO:0000256" key="6">
    <source>
        <dbReference type="ARBA" id="ARBA00022630"/>
    </source>
</evidence>
<keyword evidence="7 14" id="KW-0808">Transferase</keyword>
<dbReference type="GO" id="GO:0000287">
    <property type="term" value="F:magnesium ion binding"/>
    <property type="evidence" value="ECO:0007669"/>
    <property type="project" value="UniProtKB-UniRule"/>
</dbReference>
<accession>A0A3T0HUN6</accession>
<keyword evidence="5 14" id="KW-0028">Amino-acid biosynthesis</keyword>
<feature type="domain" description="Thiamine pyrophosphate enzyme central" evidence="15">
    <location>
        <begin position="208"/>
        <end position="343"/>
    </location>
</feature>
<dbReference type="NCBIfam" id="NF005824">
    <property type="entry name" value="PRK07710.1"/>
    <property type="match status" value="1"/>
</dbReference>
<proteinExistence type="inferred from homology"/>
<evidence type="ECO:0000259" key="15">
    <source>
        <dbReference type="Pfam" id="PF00205"/>
    </source>
</evidence>
<gene>
    <name evidence="18" type="primary">ilvB</name>
    <name evidence="18" type="ORF">CHR53_05760</name>
</gene>
<dbReference type="InterPro" id="IPR045229">
    <property type="entry name" value="TPP_enz"/>
</dbReference>
<comment type="cofactor">
    <cofactor evidence="14">
        <name>thiamine diphosphate</name>
        <dbReference type="ChEBI" id="CHEBI:58937"/>
    </cofactor>
    <text evidence="14">Binds 1 thiamine pyrophosphate per subunit.</text>
</comment>
<dbReference type="GO" id="GO:0009097">
    <property type="term" value="P:isoleucine biosynthetic process"/>
    <property type="evidence" value="ECO:0007669"/>
    <property type="project" value="UniProtKB-UniPathway"/>
</dbReference>
<dbReference type="FunFam" id="3.40.50.970:FF:000007">
    <property type="entry name" value="Acetolactate synthase"/>
    <property type="match status" value="1"/>
</dbReference>
<dbReference type="InterPro" id="IPR011766">
    <property type="entry name" value="TPP_enzyme_TPP-bd"/>
</dbReference>
<keyword evidence="8 14" id="KW-0479">Metal-binding</keyword>
<evidence type="ECO:0000256" key="9">
    <source>
        <dbReference type="ARBA" id="ARBA00022827"/>
    </source>
</evidence>
<evidence type="ECO:0000256" key="4">
    <source>
        <dbReference type="ARBA" id="ARBA00013145"/>
    </source>
</evidence>
<dbReference type="EMBL" id="CP022572">
    <property type="protein sequence ID" value="AZU60811.1"/>
    <property type="molecule type" value="Genomic_DNA"/>
</dbReference>
<evidence type="ECO:0000256" key="14">
    <source>
        <dbReference type="RuleBase" id="RU003591"/>
    </source>
</evidence>
<comment type="pathway">
    <text evidence="2 14">Amino-acid biosynthesis; L-valine biosynthesis; L-valine from pyruvate: step 1/4.</text>
</comment>
<dbReference type="NCBIfam" id="TIGR00118">
    <property type="entry name" value="acolac_lg"/>
    <property type="match status" value="1"/>
</dbReference>
<dbReference type="Gene3D" id="3.40.50.1220">
    <property type="entry name" value="TPP-binding domain"/>
    <property type="match status" value="1"/>
</dbReference>
<keyword evidence="19" id="KW-1185">Reference proteome</keyword>
<dbReference type="FunFam" id="3.40.50.970:FF:000016">
    <property type="entry name" value="Acetolactate synthase"/>
    <property type="match status" value="1"/>
</dbReference>
<sequence>MKVEAKLEFQTSTAPKTGADLLIDLLIKEGVETIFGYPGGAVLPIYDAIYRAKDRIGHILFRHEQGMIHAAEGYARITGKPGVVLATSGPGATNLVTGITDAMMDSLPLVVFTGQVARSVIGTDAFQEADVMAITTPITKHNYQVQSIADLPRIVKEAFHIASTGRPGPVLVDLPKDITSGAVSGVVEEAAMDLPGYQPTYKPNPLQIKKLAESLAKAKKPVILAGAGILHAKASEELAAFAEKHNIPVVTTLLGLGTFPADNPLSLGMGGMHGTYAANMALYESDLLINFGARFDDRLTGNLKHFAPFAKVAHIDIDPAEIGKNVPTQIPIVADAKVALVELLNQAGDSPNAEEWLEKLREFKQDFPLWYKHDPDGMCPQWLIEAVHKVTNGEAIVATDVGQHQMWAAQYYTFNEPHRWITSGGLGTMGFGFPAAIGAQIASPESTVVAIVGDAGFQMTLQELSVIYERNLPVKIIIVNNGALGMVRQWQELLYDNRISESLLNTQPDFVKLAESYGIRGMKIDNQEELIASLPELFAYNGPVLVDCRVLQQEKVFPMMPPGAGLHEMIGVKPV</sequence>
<keyword evidence="11 14" id="KW-0786">Thiamine pyrophosphate</keyword>
<comment type="catalytic activity">
    <reaction evidence="13 14">
        <text>2 pyruvate + H(+) = (2S)-2-acetolactate + CO2</text>
        <dbReference type="Rhea" id="RHEA:25249"/>
        <dbReference type="ChEBI" id="CHEBI:15361"/>
        <dbReference type="ChEBI" id="CHEBI:15378"/>
        <dbReference type="ChEBI" id="CHEBI:16526"/>
        <dbReference type="ChEBI" id="CHEBI:58476"/>
        <dbReference type="EC" id="2.2.1.6"/>
    </reaction>
</comment>
<evidence type="ECO:0000256" key="3">
    <source>
        <dbReference type="ARBA" id="ARBA00007812"/>
    </source>
</evidence>
<dbReference type="GO" id="GO:0050660">
    <property type="term" value="F:flavin adenine dinucleotide binding"/>
    <property type="evidence" value="ECO:0007669"/>
    <property type="project" value="InterPro"/>
</dbReference>
<dbReference type="InterPro" id="IPR012001">
    <property type="entry name" value="Thiamin_PyroP_enz_TPP-bd_dom"/>
</dbReference>
<dbReference type="PANTHER" id="PTHR18968">
    <property type="entry name" value="THIAMINE PYROPHOSPHATE ENZYMES"/>
    <property type="match status" value="1"/>
</dbReference>
<dbReference type="CDD" id="cd02015">
    <property type="entry name" value="TPP_AHAS"/>
    <property type="match status" value="1"/>
</dbReference>
<dbReference type="GO" id="GO:0003984">
    <property type="term" value="F:acetolactate synthase activity"/>
    <property type="evidence" value="ECO:0007669"/>
    <property type="project" value="UniProtKB-EC"/>
</dbReference>
<keyword evidence="6" id="KW-0285">Flavoprotein</keyword>
<evidence type="ECO:0000256" key="11">
    <source>
        <dbReference type="ARBA" id="ARBA00023052"/>
    </source>
</evidence>
<dbReference type="Gene3D" id="3.40.50.970">
    <property type="match status" value="2"/>
</dbReference>
<dbReference type="InterPro" id="IPR012846">
    <property type="entry name" value="Acetolactate_synth_lsu"/>
</dbReference>
<keyword evidence="10 14" id="KW-0460">Magnesium</keyword>
<evidence type="ECO:0000313" key="19">
    <source>
        <dbReference type="Proteomes" id="UP000282892"/>
    </source>
</evidence>
<dbReference type="Proteomes" id="UP000282892">
    <property type="component" value="Chromosome"/>
</dbReference>
<comment type="similarity">
    <text evidence="3 14">Belongs to the TPP enzyme family.</text>
</comment>
<dbReference type="KEGG" id="nmk:CHR53_05760"/>
<evidence type="ECO:0000256" key="12">
    <source>
        <dbReference type="ARBA" id="ARBA00023304"/>
    </source>
</evidence>
<dbReference type="PANTHER" id="PTHR18968:SF13">
    <property type="entry name" value="ACETOLACTATE SYNTHASE CATALYTIC SUBUNIT, MITOCHONDRIAL"/>
    <property type="match status" value="1"/>
</dbReference>
<evidence type="ECO:0000256" key="5">
    <source>
        <dbReference type="ARBA" id="ARBA00022605"/>
    </source>
</evidence>
<dbReference type="InterPro" id="IPR012000">
    <property type="entry name" value="Thiamin_PyroP_enz_cen_dom"/>
</dbReference>
<keyword evidence="9" id="KW-0274">FAD</keyword>
<dbReference type="InterPro" id="IPR029061">
    <property type="entry name" value="THDP-binding"/>
</dbReference>
<evidence type="ECO:0000256" key="13">
    <source>
        <dbReference type="ARBA" id="ARBA00048670"/>
    </source>
</evidence>
<dbReference type="InterPro" id="IPR000399">
    <property type="entry name" value="TPP-bd_CS"/>
</dbReference>
<dbReference type="GO" id="GO:0009099">
    <property type="term" value="P:L-valine biosynthetic process"/>
    <property type="evidence" value="ECO:0007669"/>
    <property type="project" value="UniProtKB-UniPathway"/>
</dbReference>
<dbReference type="STRING" id="1193713.GCA_001636315_03681"/>